<reference evidence="1 2" key="1">
    <citation type="submission" date="2018-04" db="EMBL/GenBank/DDBJ databases">
        <authorList>
            <person name="Vogel A."/>
        </authorList>
    </citation>
    <scope>NUCLEOTIDE SEQUENCE [LARGE SCALE GENOMIC DNA]</scope>
</reference>
<organism evidence="1 2">
    <name type="scientific">Cuscuta campestris</name>
    <dbReference type="NCBI Taxonomy" id="132261"/>
    <lineage>
        <taxon>Eukaryota</taxon>
        <taxon>Viridiplantae</taxon>
        <taxon>Streptophyta</taxon>
        <taxon>Embryophyta</taxon>
        <taxon>Tracheophyta</taxon>
        <taxon>Spermatophyta</taxon>
        <taxon>Magnoliopsida</taxon>
        <taxon>eudicotyledons</taxon>
        <taxon>Gunneridae</taxon>
        <taxon>Pentapetalae</taxon>
        <taxon>asterids</taxon>
        <taxon>lamiids</taxon>
        <taxon>Solanales</taxon>
        <taxon>Convolvulaceae</taxon>
        <taxon>Cuscuteae</taxon>
        <taxon>Cuscuta</taxon>
        <taxon>Cuscuta subgen. Grammica</taxon>
        <taxon>Cuscuta sect. Cleistogrammica</taxon>
    </lineage>
</organism>
<proteinExistence type="predicted"/>
<evidence type="ECO:0000313" key="2">
    <source>
        <dbReference type="Proteomes" id="UP000595140"/>
    </source>
</evidence>
<gene>
    <name evidence="1" type="ORF">CCAM_LOCUS38246</name>
</gene>
<protein>
    <submittedName>
        <fullName evidence="1">Uncharacterized protein</fullName>
    </submittedName>
</protein>
<dbReference type="Proteomes" id="UP000595140">
    <property type="component" value="Unassembled WGS sequence"/>
</dbReference>
<sequence>MSLGWVGGWAVVGPRAQKAGEWVSELPRVWADGLSLIRATSTSTSAPTLSPVAASVLTAIGAPSRAVAGLPQLAFAGCVVAAATAGAKEGSRRPGVGEGVGLLLFHEEEGRANFQERRERILILQEVHLVPNVLGQALKNLENEGMFGHRSIHIVKVVCQSFEEMTIVIDGPISLDGCSETVLQLHRPSMFVFMKEFVNRRPEGMSGWTVGEDEI</sequence>
<dbReference type="AlphaFoldDB" id="A0A484N5X8"/>
<accession>A0A484N5X8</accession>
<evidence type="ECO:0000313" key="1">
    <source>
        <dbReference type="EMBL" id="VFQ96470.1"/>
    </source>
</evidence>
<keyword evidence="2" id="KW-1185">Reference proteome</keyword>
<dbReference type="EMBL" id="OOIL02006049">
    <property type="protein sequence ID" value="VFQ96470.1"/>
    <property type="molecule type" value="Genomic_DNA"/>
</dbReference>
<name>A0A484N5X8_9ASTE</name>